<organism evidence="7 8">
    <name type="scientific">Desmospora activa DSM 45169</name>
    <dbReference type="NCBI Taxonomy" id="1121389"/>
    <lineage>
        <taxon>Bacteria</taxon>
        <taxon>Bacillati</taxon>
        <taxon>Bacillota</taxon>
        <taxon>Bacilli</taxon>
        <taxon>Bacillales</taxon>
        <taxon>Thermoactinomycetaceae</taxon>
        <taxon>Desmospora</taxon>
    </lineage>
</organism>
<dbReference type="OrthoDB" id="9787279at2"/>
<dbReference type="InterPro" id="IPR001248">
    <property type="entry name" value="Pur-cyt_permease"/>
</dbReference>
<feature type="transmembrane region" description="Helical" evidence="6">
    <location>
        <begin position="43"/>
        <end position="66"/>
    </location>
</feature>
<feature type="transmembrane region" description="Helical" evidence="6">
    <location>
        <begin position="287"/>
        <end position="308"/>
    </location>
</feature>
<feature type="transmembrane region" description="Helical" evidence="6">
    <location>
        <begin position="222"/>
        <end position="241"/>
    </location>
</feature>
<reference evidence="7 8" key="1">
    <citation type="submission" date="2018-04" db="EMBL/GenBank/DDBJ databases">
        <title>Genomic Encyclopedia of Archaeal and Bacterial Type Strains, Phase II (KMG-II): from individual species to whole genera.</title>
        <authorList>
            <person name="Goeker M."/>
        </authorList>
    </citation>
    <scope>NUCLEOTIDE SEQUENCE [LARGE SCALE GENOMIC DNA]</scope>
    <source>
        <strain evidence="7 8">DSM 45169</strain>
    </source>
</reference>
<dbReference type="InterPro" id="IPR030191">
    <property type="entry name" value="CodB"/>
</dbReference>
<evidence type="ECO:0000256" key="2">
    <source>
        <dbReference type="ARBA" id="ARBA00008974"/>
    </source>
</evidence>
<protein>
    <submittedName>
        <fullName evidence="7">Cytosine permease</fullName>
    </submittedName>
</protein>
<feature type="transmembrane region" description="Helical" evidence="6">
    <location>
        <begin position="184"/>
        <end position="202"/>
    </location>
</feature>
<dbReference type="Pfam" id="PF02133">
    <property type="entry name" value="Transp_cyt_pur"/>
    <property type="match status" value="1"/>
</dbReference>
<feature type="transmembrane region" description="Helical" evidence="6">
    <location>
        <begin position="394"/>
        <end position="411"/>
    </location>
</feature>
<dbReference type="PANTHER" id="PTHR30569">
    <property type="entry name" value="CYTOSINE TRANSPORTER CODB"/>
    <property type="match status" value="1"/>
</dbReference>
<evidence type="ECO:0000256" key="6">
    <source>
        <dbReference type="SAM" id="Phobius"/>
    </source>
</evidence>
<dbReference type="AlphaFoldDB" id="A0A2T4Z4M1"/>
<feature type="transmembrane region" description="Helical" evidence="6">
    <location>
        <begin position="119"/>
        <end position="140"/>
    </location>
</feature>
<feature type="transmembrane region" description="Helical" evidence="6">
    <location>
        <begin position="329"/>
        <end position="347"/>
    </location>
</feature>
<evidence type="ECO:0000256" key="3">
    <source>
        <dbReference type="ARBA" id="ARBA00022692"/>
    </source>
</evidence>
<feature type="transmembrane region" description="Helical" evidence="6">
    <location>
        <begin position="353"/>
        <end position="374"/>
    </location>
</feature>
<dbReference type="GO" id="GO:0015209">
    <property type="term" value="F:cytosine transmembrane transporter activity"/>
    <property type="evidence" value="ECO:0007669"/>
    <property type="project" value="InterPro"/>
</dbReference>
<dbReference type="EMBL" id="PZZP01000002">
    <property type="protein sequence ID" value="PTM56832.1"/>
    <property type="molecule type" value="Genomic_DNA"/>
</dbReference>
<feature type="transmembrane region" description="Helical" evidence="6">
    <location>
        <begin position="423"/>
        <end position="444"/>
    </location>
</feature>
<feature type="transmembrane region" description="Helical" evidence="6">
    <location>
        <begin position="253"/>
        <end position="275"/>
    </location>
</feature>
<dbReference type="GO" id="GO:0005886">
    <property type="term" value="C:plasma membrane"/>
    <property type="evidence" value="ECO:0007669"/>
    <property type="project" value="TreeGrafter"/>
</dbReference>
<dbReference type="Gene3D" id="1.10.4160.10">
    <property type="entry name" value="Hydantoin permease"/>
    <property type="match status" value="1"/>
</dbReference>
<evidence type="ECO:0000256" key="5">
    <source>
        <dbReference type="ARBA" id="ARBA00023136"/>
    </source>
</evidence>
<keyword evidence="5 6" id="KW-0472">Membrane</keyword>
<evidence type="ECO:0000313" key="7">
    <source>
        <dbReference type="EMBL" id="PTM56832.1"/>
    </source>
</evidence>
<keyword evidence="8" id="KW-1185">Reference proteome</keyword>
<accession>A0A2T4Z4M1</accession>
<comment type="caution">
    <text evidence="7">The sequence shown here is derived from an EMBL/GenBank/DDBJ whole genome shotgun (WGS) entry which is preliminary data.</text>
</comment>
<feature type="transmembrane region" description="Helical" evidence="6">
    <location>
        <begin position="152"/>
        <end position="177"/>
    </location>
</feature>
<sequence length="461" mass="49832">MTLVEYYCLKIKKMGVLGLKDMTFHLKDDFARQPVPLAERRKWFLITLVWIGVGTDIFAAVIGLHLADGQTVLGALIALLIANVILGIIGGYCAYIGSATGLSTGMITRFAFGTTGGRLVTWVIVLVWFTINGASVSLLGESAQYTLQAIGIPISVSWAAVLGGLLVTITATVGYIAIERLSMVAVPLMLFLLGGLIGKVIGTENKGEWLHAVPTDGISLSMGSAISFIVASWMIVVVITPDIARWAKSKRDAYLSGFFGFLIGNSLMIGLSVIIIRITGVETVIDIFLSVGWGILAIFTIILAQWTTMDNALYSIGLGLSSLIRAPKYLLTMITGLIGCVLGYFQIHQWVAFLINISGILLAPIAAVYMVEYFFLNRSRFLFAFIRDSQLKPIYWTALTSWIIAALIGLMTTPPGEGGFGLFQLTTAASLDAFLAAGIIHFLIGTINERFNGPQREVTNV</sequence>
<evidence type="ECO:0000256" key="1">
    <source>
        <dbReference type="ARBA" id="ARBA00004141"/>
    </source>
</evidence>
<evidence type="ECO:0000313" key="8">
    <source>
        <dbReference type="Proteomes" id="UP000241639"/>
    </source>
</evidence>
<name>A0A2T4Z4M1_9BACL</name>
<evidence type="ECO:0000256" key="4">
    <source>
        <dbReference type="ARBA" id="ARBA00022989"/>
    </source>
</evidence>
<dbReference type="Proteomes" id="UP000241639">
    <property type="component" value="Unassembled WGS sequence"/>
</dbReference>
<comment type="subcellular location">
    <subcellularLocation>
        <location evidence="1">Membrane</location>
        <topology evidence="1">Multi-pass membrane protein</topology>
    </subcellularLocation>
</comment>
<keyword evidence="3 6" id="KW-0812">Transmembrane</keyword>
<comment type="similarity">
    <text evidence="2">Belongs to the purine-cytosine permease (2.A.39) family.</text>
</comment>
<proteinExistence type="inferred from homology"/>
<dbReference type="PANTHER" id="PTHR30569:SF0">
    <property type="entry name" value="CYTOSINE PERMEASE"/>
    <property type="match status" value="1"/>
</dbReference>
<gene>
    <name evidence="7" type="ORF">C8J48_3157</name>
</gene>
<feature type="transmembrane region" description="Helical" evidence="6">
    <location>
        <begin position="72"/>
        <end position="98"/>
    </location>
</feature>
<keyword evidence="4 6" id="KW-1133">Transmembrane helix</keyword>